<feature type="domain" description="YDG" evidence="2">
    <location>
        <begin position="6"/>
        <end position="146"/>
    </location>
</feature>
<evidence type="ECO:0000313" key="4">
    <source>
        <dbReference type="Proteomes" id="UP001599542"/>
    </source>
</evidence>
<dbReference type="PANTHER" id="PTHR14140">
    <property type="entry name" value="E3 UBIQUITIN-PROTEIN LIGASE UHRF-RELATED"/>
    <property type="match status" value="1"/>
</dbReference>
<dbReference type="Pfam" id="PF02182">
    <property type="entry name" value="SAD_SRA"/>
    <property type="match status" value="1"/>
</dbReference>
<sequence length="302" mass="32887">MAKVFGHIAGHPVSSCFASRADLRAAGLHSPRIAGISGNGREGADSVVISGGYSTDEDFGNVILYTGHGGNKDGRQVGDQSITAPGNAGLLRSELEGHLVRVIRGAGSESPYSPAAGLRYDGLFRVESHRSVRVNGFLTFQFRLVSVDTGQVPIDARERGGEEDVTPFHGDEAHSPVPRQPSQIQRAVRKSAVTQRVKEWYGGQCQMCLQFLSVPGGLSYSEGAHILAIGKPYNGPDVVENVLCLCPNCHVLFDHGARYLTDELGVVDGLTHEQIRELRTVRAHRIDLRYVRAHRRRWVTES</sequence>
<evidence type="ECO:0000313" key="3">
    <source>
        <dbReference type="EMBL" id="MFE1356989.1"/>
    </source>
</evidence>
<dbReference type="PROSITE" id="PS51015">
    <property type="entry name" value="YDG"/>
    <property type="match status" value="1"/>
</dbReference>
<dbReference type="Proteomes" id="UP001599542">
    <property type="component" value="Unassembled WGS sequence"/>
</dbReference>
<dbReference type="PANTHER" id="PTHR14140:SF27">
    <property type="entry name" value="OS04G0289800 PROTEIN"/>
    <property type="match status" value="1"/>
</dbReference>
<gene>
    <name evidence="3" type="ORF">ACFW6T_34005</name>
</gene>
<organism evidence="3 4">
    <name type="scientific">Kitasatospora phosalacinea</name>
    <dbReference type="NCBI Taxonomy" id="2065"/>
    <lineage>
        <taxon>Bacteria</taxon>
        <taxon>Bacillati</taxon>
        <taxon>Actinomycetota</taxon>
        <taxon>Actinomycetes</taxon>
        <taxon>Kitasatosporales</taxon>
        <taxon>Streptomycetaceae</taxon>
        <taxon>Kitasatospora</taxon>
    </lineage>
</organism>
<dbReference type="Gene3D" id="2.30.280.10">
    <property type="entry name" value="SRA-YDG"/>
    <property type="match status" value="1"/>
</dbReference>
<dbReference type="InterPro" id="IPR045134">
    <property type="entry name" value="UHRF1/2-like"/>
</dbReference>
<dbReference type="InterPro" id="IPR015947">
    <property type="entry name" value="PUA-like_sf"/>
</dbReference>
<dbReference type="RefSeq" id="WP_380325034.1">
    <property type="nucleotide sequence ID" value="NZ_JBHYPW010000027.1"/>
</dbReference>
<evidence type="ECO:0000259" key="2">
    <source>
        <dbReference type="PROSITE" id="PS51015"/>
    </source>
</evidence>
<dbReference type="SMART" id="SM00466">
    <property type="entry name" value="SRA"/>
    <property type="match status" value="1"/>
</dbReference>
<name>A0ABW6GWP7_9ACTN</name>
<proteinExistence type="predicted"/>
<feature type="region of interest" description="Disordered" evidence="1">
    <location>
        <begin position="159"/>
        <end position="183"/>
    </location>
</feature>
<protein>
    <submittedName>
        <fullName evidence="3">YDG/SRA domain-containing protein</fullName>
    </submittedName>
</protein>
<evidence type="ECO:0000256" key="1">
    <source>
        <dbReference type="SAM" id="MobiDB-lite"/>
    </source>
</evidence>
<dbReference type="InterPro" id="IPR003615">
    <property type="entry name" value="HNH_nuc"/>
</dbReference>
<dbReference type="InterPro" id="IPR036987">
    <property type="entry name" value="SRA-YDG_sf"/>
</dbReference>
<keyword evidence="4" id="KW-1185">Reference proteome</keyword>
<dbReference type="InterPro" id="IPR003105">
    <property type="entry name" value="SRA_YDG"/>
</dbReference>
<comment type="caution">
    <text evidence="3">The sequence shown here is derived from an EMBL/GenBank/DDBJ whole genome shotgun (WGS) entry which is preliminary data.</text>
</comment>
<dbReference type="Pfam" id="PF13391">
    <property type="entry name" value="HNH_2"/>
    <property type="match status" value="1"/>
</dbReference>
<dbReference type="EMBL" id="JBHYPX010000116">
    <property type="protein sequence ID" value="MFE1356989.1"/>
    <property type="molecule type" value="Genomic_DNA"/>
</dbReference>
<accession>A0ABW6GWP7</accession>
<reference evidence="3 4" key="1">
    <citation type="submission" date="2024-09" db="EMBL/GenBank/DDBJ databases">
        <title>The Natural Products Discovery Center: Release of the First 8490 Sequenced Strains for Exploring Actinobacteria Biosynthetic Diversity.</title>
        <authorList>
            <person name="Kalkreuter E."/>
            <person name="Kautsar S.A."/>
            <person name="Yang D."/>
            <person name="Bader C.D."/>
            <person name="Teijaro C.N."/>
            <person name="Fluegel L."/>
            <person name="Davis C.M."/>
            <person name="Simpson J.R."/>
            <person name="Lauterbach L."/>
            <person name="Steele A.D."/>
            <person name="Gui C."/>
            <person name="Meng S."/>
            <person name="Li G."/>
            <person name="Viehrig K."/>
            <person name="Ye F."/>
            <person name="Su P."/>
            <person name="Kiefer A.F."/>
            <person name="Nichols A."/>
            <person name="Cepeda A.J."/>
            <person name="Yan W."/>
            <person name="Fan B."/>
            <person name="Jiang Y."/>
            <person name="Adhikari A."/>
            <person name="Zheng C.-J."/>
            <person name="Schuster L."/>
            <person name="Cowan T.M."/>
            <person name="Smanski M.J."/>
            <person name="Chevrette M.G."/>
            <person name="De Carvalho L.P.S."/>
            <person name="Shen B."/>
        </authorList>
    </citation>
    <scope>NUCLEOTIDE SEQUENCE [LARGE SCALE GENOMIC DNA]</scope>
    <source>
        <strain evidence="3 4">NPDC058753</strain>
    </source>
</reference>
<dbReference type="SUPFAM" id="SSF88697">
    <property type="entry name" value="PUA domain-like"/>
    <property type="match status" value="1"/>
</dbReference>
<dbReference type="CDD" id="cd00085">
    <property type="entry name" value="HNHc"/>
    <property type="match status" value="1"/>
</dbReference>